<evidence type="ECO:0000313" key="3">
    <source>
        <dbReference type="Proteomes" id="UP001177023"/>
    </source>
</evidence>
<feature type="region of interest" description="Disordered" evidence="1">
    <location>
        <begin position="1"/>
        <end position="20"/>
    </location>
</feature>
<proteinExistence type="predicted"/>
<evidence type="ECO:0000313" key="2">
    <source>
        <dbReference type="EMBL" id="CAJ0579288.1"/>
    </source>
</evidence>
<dbReference type="AlphaFoldDB" id="A0AA36G5W9"/>
<reference evidence="2" key="1">
    <citation type="submission" date="2023-06" db="EMBL/GenBank/DDBJ databases">
        <authorList>
            <person name="Delattre M."/>
        </authorList>
    </citation>
    <scope>NUCLEOTIDE SEQUENCE</scope>
    <source>
        <strain evidence="2">AF72</strain>
    </source>
</reference>
<evidence type="ECO:0000256" key="1">
    <source>
        <dbReference type="SAM" id="MobiDB-lite"/>
    </source>
</evidence>
<organism evidence="2 3">
    <name type="scientific">Mesorhabditis spiculigera</name>
    <dbReference type="NCBI Taxonomy" id="96644"/>
    <lineage>
        <taxon>Eukaryota</taxon>
        <taxon>Metazoa</taxon>
        <taxon>Ecdysozoa</taxon>
        <taxon>Nematoda</taxon>
        <taxon>Chromadorea</taxon>
        <taxon>Rhabditida</taxon>
        <taxon>Rhabditina</taxon>
        <taxon>Rhabditomorpha</taxon>
        <taxon>Rhabditoidea</taxon>
        <taxon>Rhabditidae</taxon>
        <taxon>Mesorhabditinae</taxon>
        <taxon>Mesorhabditis</taxon>
    </lineage>
</organism>
<protein>
    <submittedName>
        <fullName evidence="2">Uncharacterized protein</fullName>
    </submittedName>
</protein>
<comment type="caution">
    <text evidence="2">The sequence shown here is derived from an EMBL/GenBank/DDBJ whole genome shotgun (WGS) entry which is preliminary data.</text>
</comment>
<sequence length="112" mass="12679">MSLPDIDPTDAESLNLNPPIQSTNDFIFETTPPNDQPYKGAYFGLKPTTVRLTDLVYYYMEFVLGSLGSYGYRSIGHDVYTAEEQASFEYVLVTVSSEMYKSMVQCMPYLSL</sequence>
<dbReference type="Proteomes" id="UP001177023">
    <property type="component" value="Unassembled WGS sequence"/>
</dbReference>
<accession>A0AA36G5W9</accession>
<feature type="non-terminal residue" evidence="2">
    <location>
        <position position="112"/>
    </location>
</feature>
<name>A0AA36G5W9_9BILA</name>
<keyword evidence="3" id="KW-1185">Reference proteome</keyword>
<dbReference type="EMBL" id="CATQJA010002656">
    <property type="protein sequence ID" value="CAJ0579288.1"/>
    <property type="molecule type" value="Genomic_DNA"/>
</dbReference>
<gene>
    <name evidence="2" type="ORF">MSPICULIGERA_LOCUS17512</name>
</gene>